<name>A0A849AKL5_9MICO</name>
<dbReference type="Gene3D" id="3.90.550.10">
    <property type="entry name" value="Spore Coat Polysaccharide Biosynthesis Protein SpsA, Chain A"/>
    <property type="match status" value="1"/>
</dbReference>
<evidence type="ECO:0000256" key="3">
    <source>
        <dbReference type="ARBA" id="ARBA00022679"/>
    </source>
</evidence>
<dbReference type="InterPro" id="IPR001173">
    <property type="entry name" value="Glyco_trans_2-like"/>
</dbReference>
<dbReference type="Pfam" id="PF00535">
    <property type="entry name" value="Glycos_transf_2"/>
    <property type="match status" value="1"/>
</dbReference>
<gene>
    <name evidence="5" type="ORF">HJ588_12465</name>
</gene>
<proteinExistence type="inferred from homology"/>
<dbReference type="InterPro" id="IPR029044">
    <property type="entry name" value="Nucleotide-diphossugar_trans"/>
</dbReference>
<dbReference type="Proteomes" id="UP000557772">
    <property type="component" value="Unassembled WGS sequence"/>
</dbReference>
<dbReference type="AlphaFoldDB" id="A0A849AKL5"/>
<reference evidence="5 6" key="1">
    <citation type="submission" date="2020-05" db="EMBL/GenBank/DDBJ databases">
        <title>Flexivirga sp. ID2601S isolated from air conditioner.</title>
        <authorList>
            <person name="Kim D.H."/>
        </authorList>
    </citation>
    <scope>NUCLEOTIDE SEQUENCE [LARGE SCALE GENOMIC DNA]</scope>
    <source>
        <strain evidence="5 6">ID2601S</strain>
    </source>
</reference>
<accession>A0A849AKL5</accession>
<sequence>MSAPITVVVPVHDGAPFLRATLDSLAAQSPRPRVVVVDDGSADQSREIAGRHPVVDLLLEQPNAGVAVARNRGLAQVRSPWVAFLDQDDLWHPDRSAMLLDLADRTGRDVVGTSERLFARSADRSELLRIGDSRSQLELAWVDDGDELAQLRREEDPVRGGTGEVETLGADRWLRAPGSWSTSFLVRTDLATAAGGFPLAYDAMDDHVFHYNVARLGGGAVRIDHPAFYYRVHPAARMNNSSVTTAFLAHLVEDRLGSPRRRAHYARSEFIDQLVDELPGSGVGPLERLALTVLTTSPDRRLRRLARSTRLAIRRLAPRDRHRA</sequence>
<dbReference type="PANTHER" id="PTHR43685:SF5">
    <property type="entry name" value="GLYCOSYLTRANSFERASE EPSE-RELATED"/>
    <property type="match status" value="1"/>
</dbReference>
<feature type="domain" description="Glycosyltransferase 2-like" evidence="4">
    <location>
        <begin position="6"/>
        <end position="113"/>
    </location>
</feature>
<dbReference type="GO" id="GO:0016757">
    <property type="term" value="F:glycosyltransferase activity"/>
    <property type="evidence" value="ECO:0007669"/>
    <property type="project" value="UniProtKB-KW"/>
</dbReference>
<keyword evidence="3 5" id="KW-0808">Transferase</keyword>
<keyword evidence="2" id="KW-0328">Glycosyltransferase</keyword>
<protein>
    <submittedName>
        <fullName evidence="5">Glycosyltransferase</fullName>
    </submittedName>
</protein>
<comment type="caution">
    <text evidence="5">The sequence shown here is derived from an EMBL/GenBank/DDBJ whole genome shotgun (WGS) entry which is preliminary data.</text>
</comment>
<evidence type="ECO:0000259" key="4">
    <source>
        <dbReference type="Pfam" id="PF00535"/>
    </source>
</evidence>
<dbReference type="PANTHER" id="PTHR43685">
    <property type="entry name" value="GLYCOSYLTRANSFERASE"/>
    <property type="match status" value="1"/>
</dbReference>
<dbReference type="RefSeq" id="WP_171156048.1">
    <property type="nucleotide sequence ID" value="NZ_JABENB010000002.1"/>
</dbReference>
<organism evidence="5 6">
    <name type="scientific">Flexivirga aerilata</name>
    <dbReference type="NCBI Taxonomy" id="1656889"/>
    <lineage>
        <taxon>Bacteria</taxon>
        <taxon>Bacillati</taxon>
        <taxon>Actinomycetota</taxon>
        <taxon>Actinomycetes</taxon>
        <taxon>Micrococcales</taxon>
        <taxon>Dermacoccaceae</taxon>
        <taxon>Flexivirga</taxon>
    </lineage>
</organism>
<evidence type="ECO:0000256" key="1">
    <source>
        <dbReference type="ARBA" id="ARBA00006739"/>
    </source>
</evidence>
<dbReference type="CDD" id="cd00761">
    <property type="entry name" value="Glyco_tranf_GTA_type"/>
    <property type="match status" value="1"/>
</dbReference>
<evidence type="ECO:0000313" key="6">
    <source>
        <dbReference type="Proteomes" id="UP000557772"/>
    </source>
</evidence>
<keyword evidence="6" id="KW-1185">Reference proteome</keyword>
<evidence type="ECO:0000313" key="5">
    <source>
        <dbReference type="EMBL" id="NNG40076.1"/>
    </source>
</evidence>
<dbReference type="EMBL" id="JABENB010000002">
    <property type="protein sequence ID" value="NNG40076.1"/>
    <property type="molecule type" value="Genomic_DNA"/>
</dbReference>
<evidence type="ECO:0000256" key="2">
    <source>
        <dbReference type="ARBA" id="ARBA00022676"/>
    </source>
</evidence>
<dbReference type="InterPro" id="IPR050834">
    <property type="entry name" value="Glycosyltransf_2"/>
</dbReference>
<dbReference type="SUPFAM" id="SSF53448">
    <property type="entry name" value="Nucleotide-diphospho-sugar transferases"/>
    <property type="match status" value="1"/>
</dbReference>
<comment type="similarity">
    <text evidence="1">Belongs to the glycosyltransferase 2 family.</text>
</comment>